<feature type="transmembrane region" description="Helical" evidence="5">
    <location>
        <begin position="266"/>
        <end position="282"/>
    </location>
</feature>
<feature type="domain" description="Sodium/calcium exchanger membrane region" evidence="6">
    <location>
        <begin position="2"/>
        <end position="143"/>
    </location>
</feature>
<gene>
    <name evidence="7" type="ORF">XD57_0009</name>
</gene>
<comment type="caution">
    <text evidence="7">The sequence shown here is derived from an EMBL/GenBank/DDBJ whole genome shotgun (WGS) entry which is preliminary data.</text>
</comment>
<dbReference type="GO" id="GO:0005262">
    <property type="term" value="F:calcium channel activity"/>
    <property type="evidence" value="ECO:0007669"/>
    <property type="project" value="TreeGrafter"/>
</dbReference>
<keyword evidence="4 5" id="KW-0472">Membrane</keyword>
<dbReference type="PANTHER" id="PTHR10846:SF8">
    <property type="entry name" value="INNER MEMBRANE PROTEIN YRBG"/>
    <property type="match status" value="1"/>
</dbReference>
<evidence type="ECO:0000256" key="2">
    <source>
        <dbReference type="ARBA" id="ARBA00022692"/>
    </source>
</evidence>
<feature type="transmembrane region" description="Helical" evidence="5">
    <location>
        <begin position="6"/>
        <end position="29"/>
    </location>
</feature>
<sequence length="309" mass="33254">MAFLLTALGIAILVIGANWLVTGASSLALTLGISKLIVGLSVVAFGTSLPELVSSLVSAIKGYSSIAISNVVGSNIANVGLCLGLAAVLRAVPVKRSTVRSEIPFMILATISFISLFLKNYYLSWYDGVVFLSFMVIFMYYLVTSAKEVVEEELEEIKPQKSVAVSLLMIVGGILALWFGGDLAIENAVKIAETFGLSQAFIGLTVIAVGTSLPELVVSIVSTAKKESDILVGNIVGSNIFNILFILGVSSFFGRLTVDVNYSVDLWFLFLTSVLLLVFAVSRRRISRFEGAVFLIIYSVYIYFVVLRG</sequence>
<dbReference type="GO" id="GO:0006874">
    <property type="term" value="P:intracellular calcium ion homeostasis"/>
    <property type="evidence" value="ECO:0007669"/>
    <property type="project" value="TreeGrafter"/>
</dbReference>
<name>A0A101ESH6_9THEM</name>
<evidence type="ECO:0000256" key="4">
    <source>
        <dbReference type="ARBA" id="ARBA00023136"/>
    </source>
</evidence>
<evidence type="ECO:0000256" key="1">
    <source>
        <dbReference type="ARBA" id="ARBA00004141"/>
    </source>
</evidence>
<feature type="domain" description="Sodium/calcium exchanger membrane region" evidence="6">
    <location>
        <begin position="166"/>
        <end position="306"/>
    </location>
</feature>
<dbReference type="GO" id="GO:0005886">
    <property type="term" value="C:plasma membrane"/>
    <property type="evidence" value="ECO:0007669"/>
    <property type="project" value="TreeGrafter"/>
</dbReference>
<feature type="transmembrane region" description="Helical" evidence="5">
    <location>
        <begin position="36"/>
        <end position="60"/>
    </location>
</feature>
<protein>
    <submittedName>
        <fullName evidence="7">Na+/Ca+ antiporter, CaCA family</fullName>
    </submittedName>
</protein>
<evidence type="ECO:0000256" key="3">
    <source>
        <dbReference type="ARBA" id="ARBA00022989"/>
    </source>
</evidence>
<feature type="transmembrane region" description="Helical" evidence="5">
    <location>
        <begin position="66"/>
        <end position="89"/>
    </location>
</feature>
<feature type="transmembrane region" description="Helical" evidence="5">
    <location>
        <begin position="124"/>
        <end position="143"/>
    </location>
</feature>
<dbReference type="PATRIC" id="fig|93930.3.peg.1249"/>
<evidence type="ECO:0000256" key="5">
    <source>
        <dbReference type="SAM" id="Phobius"/>
    </source>
</evidence>
<accession>A0A101ESH6</accession>
<feature type="transmembrane region" description="Helical" evidence="5">
    <location>
        <begin position="289"/>
        <end position="306"/>
    </location>
</feature>
<dbReference type="AlphaFoldDB" id="A0A101ESH6"/>
<organism evidence="7 8">
    <name type="scientific">Thermotoga petrophila</name>
    <dbReference type="NCBI Taxonomy" id="93929"/>
    <lineage>
        <taxon>Bacteria</taxon>
        <taxon>Thermotogati</taxon>
        <taxon>Thermotogota</taxon>
        <taxon>Thermotogae</taxon>
        <taxon>Thermotogales</taxon>
        <taxon>Thermotogaceae</taxon>
        <taxon>Thermotoga</taxon>
    </lineage>
</organism>
<evidence type="ECO:0000259" key="6">
    <source>
        <dbReference type="Pfam" id="PF01699"/>
    </source>
</evidence>
<dbReference type="Gene3D" id="1.20.1420.30">
    <property type="entry name" value="NCX, central ion-binding region"/>
    <property type="match status" value="1"/>
</dbReference>
<comment type="subcellular location">
    <subcellularLocation>
        <location evidence="1">Membrane</location>
        <topology evidence="1">Multi-pass membrane protein</topology>
    </subcellularLocation>
</comment>
<reference evidence="7 8" key="1">
    <citation type="journal article" date="2015" name="MBio">
        <title>Genome-Resolved Metagenomic Analysis Reveals Roles for Candidate Phyla and Other Microbial Community Members in Biogeochemical Transformations in Oil Reservoirs.</title>
        <authorList>
            <person name="Hu P."/>
            <person name="Tom L."/>
            <person name="Singh A."/>
            <person name="Thomas B.C."/>
            <person name="Baker B.J."/>
            <person name="Piceno Y.M."/>
            <person name="Andersen G.L."/>
            <person name="Banfield J.F."/>
        </authorList>
    </citation>
    <scope>NUCLEOTIDE SEQUENCE [LARGE SCALE GENOMIC DNA]</scope>
    <source>
        <strain evidence="7">46_26</strain>
    </source>
</reference>
<dbReference type="InterPro" id="IPR044880">
    <property type="entry name" value="NCX_ion-bd_dom_sf"/>
</dbReference>
<evidence type="ECO:0000313" key="7">
    <source>
        <dbReference type="EMBL" id="KUK23852.1"/>
    </source>
</evidence>
<dbReference type="Proteomes" id="UP000058636">
    <property type="component" value="Unassembled WGS sequence"/>
</dbReference>
<keyword evidence="3 5" id="KW-1133">Transmembrane helix</keyword>
<proteinExistence type="predicted"/>
<evidence type="ECO:0000313" key="8">
    <source>
        <dbReference type="Proteomes" id="UP000058636"/>
    </source>
</evidence>
<dbReference type="RefSeq" id="WP_038033829.1">
    <property type="nucleotide sequence ID" value="NZ_DAITJQ010000003.1"/>
</dbReference>
<feature type="transmembrane region" description="Helical" evidence="5">
    <location>
        <begin position="200"/>
        <end position="218"/>
    </location>
</feature>
<dbReference type="NCBIfam" id="TIGR00367">
    <property type="entry name" value="calcium/sodium antiporter"/>
    <property type="match status" value="1"/>
</dbReference>
<keyword evidence="2 5" id="KW-0812">Transmembrane</keyword>
<feature type="transmembrane region" description="Helical" evidence="5">
    <location>
        <begin position="163"/>
        <end position="180"/>
    </location>
</feature>
<dbReference type="Pfam" id="PF01699">
    <property type="entry name" value="Na_Ca_ex"/>
    <property type="match status" value="2"/>
</dbReference>
<dbReference type="EMBL" id="LGFG01000001">
    <property type="protein sequence ID" value="KUK23852.1"/>
    <property type="molecule type" value="Genomic_DNA"/>
</dbReference>
<dbReference type="PANTHER" id="PTHR10846">
    <property type="entry name" value="SODIUM/POTASSIUM/CALCIUM EXCHANGER"/>
    <property type="match status" value="1"/>
</dbReference>
<feature type="transmembrane region" description="Helical" evidence="5">
    <location>
        <begin position="230"/>
        <end position="254"/>
    </location>
</feature>
<dbReference type="InterPro" id="IPR004481">
    <property type="entry name" value="K/Na/Ca-exchanger"/>
</dbReference>
<dbReference type="InterPro" id="IPR004837">
    <property type="entry name" value="NaCa_Exmemb"/>
</dbReference>
<dbReference type="GO" id="GO:0008273">
    <property type="term" value="F:calcium, potassium:sodium antiporter activity"/>
    <property type="evidence" value="ECO:0007669"/>
    <property type="project" value="TreeGrafter"/>
</dbReference>
<dbReference type="Gene3D" id="6.10.280.80">
    <property type="entry name" value="NCX, peripheral helical region"/>
    <property type="match status" value="1"/>
</dbReference>